<organism evidence="4 5">
    <name type="scientific">Trifolium pratense</name>
    <name type="common">Red clover</name>
    <dbReference type="NCBI Taxonomy" id="57577"/>
    <lineage>
        <taxon>Eukaryota</taxon>
        <taxon>Viridiplantae</taxon>
        <taxon>Streptophyta</taxon>
        <taxon>Embryophyta</taxon>
        <taxon>Tracheophyta</taxon>
        <taxon>Spermatophyta</taxon>
        <taxon>Magnoliopsida</taxon>
        <taxon>eudicotyledons</taxon>
        <taxon>Gunneridae</taxon>
        <taxon>Pentapetalae</taxon>
        <taxon>rosids</taxon>
        <taxon>fabids</taxon>
        <taxon>Fabales</taxon>
        <taxon>Fabaceae</taxon>
        <taxon>Papilionoideae</taxon>
        <taxon>50 kb inversion clade</taxon>
        <taxon>NPAAA clade</taxon>
        <taxon>Hologalegina</taxon>
        <taxon>IRL clade</taxon>
        <taxon>Trifolieae</taxon>
        <taxon>Trifolium</taxon>
    </lineage>
</organism>
<dbReference type="PANTHER" id="PTHR31099:SF49">
    <property type="entry name" value="MYOSIN HEAVY CHAIN-LIKE PROTEIN"/>
    <property type="match status" value="1"/>
</dbReference>
<feature type="coiled-coil region" evidence="1">
    <location>
        <begin position="458"/>
        <end position="527"/>
    </location>
</feature>
<sequence>MAEGSQRQAPLLGQQPSSSVRVRADHSWVADEPRETESIYKNCESDIPDSMFTDIQTPPTEDFEVRIPTARHRICSNWAWGTVPMYEIAFKHLGIRLPFTDLKVSIFRHLHLAPSQLHPNSLAFIKAFEMTVEHLGLGPTLPLFFYHFGLQRSCPRGDKAKGKLAKGAPTPETKHGWVSLRQRKRLFDMYEESVRGFKSVFYGVRPMTSKGWYNFVRRGHRVDDQGRELGELTAEERMDYKKLVEFVEGLPPYVLEDSDGEPLLGEDGQRMTSTKLIATRELIACDTPEKLTVFWSKMSSAAAALRQARAAKNKREASSTMTTSSAQQSPTISAADRSKRIRLSGEEDTSSHREQEVVDLDGQDDSSNPGPHRLTPGAPAEDFVLPPIYAHGPLLDGRTKVKINPADEAILTDIGPEALRSEIATQSMALLKLIEVATFLNGRECKYLAERDDARKALLGVERRLAESEASCERYREEHKTLSSNLKETEDRLKTLSEEKDGIQIEVEGLKAKINELEEKLVCQQASGMIEEEEKEVDPQGDYASSSRAALIAKIQEYESNMVAAASFSFNNAIAQLRILNPNLGEEGLNEEKEVRDGQICSPPPTD</sequence>
<feature type="domain" description="Transposase (putative) gypsy type" evidence="3">
    <location>
        <begin position="89"/>
        <end position="150"/>
    </location>
</feature>
<evidence type="ECO:0000313" key="5">
    <source>
        <dbReference type="Proteomes" id="UP000236291"/>
    </source>
</evidence>
<feature type="compositionally biased region" description="Basic and acidic residues" evidence="2">
    <location>
        <begin position="343"/>
        <end position="356"/>
    </location>
</feature>
<feature type="region of interest" description="Disordered" evidence="2">
    <location>
        <begin position="306"/>
        <end position="380"/>
    </location>
</feature>
<dbReference type="EMBL" id="ASHM01020917">
    <property type="protein sequence ID" value="PNY02095.1"/>
    <property type="molecule type" value="Genomic_DNA"/>
</dbReference>
<evidence type="ECO:0000256" key="2">
    <source>
        <dbReference type="SAM" id="MobiDB-lite"/>
    </source>
</evidence>
<proteinExistence type="predicted"/>
<evidence type="ECO:0000313" key="4">
    <source>
        <dbReference type="EMBL" id="PNY02095.1"/>
    </source>
</evidence>
<dbReference type="AlphaFoldDB" id="A0A2K3NGD1"/>
<feature type="compositionally biased region" description="Polar residues" evidence="2">
    <location>
        <begin position="1"/>
        <end position="20"/>
    </location>
</feature>
<feature type="region of interest" description="Disordered" evidence="2">
    <location>
        <begin position="1"/>
        <end position="27"/>
    </location>
</feature>
<reference evidence="4 5" key="1">
    <citation type="journal article" date="2014" name="Am. J. Bot.">
        <title>Genome assembly and annotation for red clover (Trifolium pratense; Fabaceae).</title>
        <authorList>
            <person name="Istvanek J."/>
            <person name="Jaros M."/>
            <person name="Krenek A."/>
            <person name="Repkova J."/>
        </authorList>
    </citation>
    <scope>NUCLEOTIDE SEQUENCE [LARGE SCALE GENOMIC DNA]</scope>
    <source>
        <strain evidence="5">cv. Tatra</strain>
        <tissue evidence="4">Young leaves</tissue>
    </source>
</reference>
<name>A0A2K3NGD1_TRIPR</name>
<evidence type="ECO:0000259" key="3">
    <source>
        <dbReference type="Pfam" id="PF04195"/>
    </source>
</evidence>
<accession>A0A2K3NGD1</accession>
<feature type="compositionally biased region" description="Low complexity" evidence="2">
    <location>
        <begin position="318"/>
        <end position="331"/>
    </location>
</feature>
<evidence type="ECO:0000256" key="1">
    <source>
        <dbReference type="SAM" id="Coils"/>
    </source>
</evidence>
<dbReference type="PANTHER" id="PTHR31099">
    <property type="entry name" value="OS06G0165300 PROTEIN"/>
    <property type="match status" value="1"/>
</dbReference>
<dbReference type="InterPro" id="IPR007321">
    <property type="entry name" value="Transposase_28"/>
</dbReference>
<dbReference type="Proteomes" id="UP000236291">
    <property type="component" value="Unassembled WGS sequence"/>
</dbReference>
<protein>
    <recommendedName>
        <fullName evidence="3">Transposase (putative) gypsy type domain-containing protein</fullName>
    </recommendedName>
</protein>
<feature type="region of interest" description="Disordered" evidence="2">
    <location>
        <begin position="585"/>
        <end position="607"/>
    </location>
</feature>
<keyword evidence="1" id="KW-0175">Coiled coil</keyword>
<reference evidence="4 5" key="2">
    <citation type="journal article" date="2017" name="Front. Plant Sci.">
        <title>Gene Classification and Mining of Molecular Markers Useful in Red Clover (Trifolium pratense) Breeding.</title>
        <authorList>
            <person name="Istvanek J."/>
            <person name="Dluhosova J."/>
            <person name="Dluhos P."/>
            <person name="Patkova L."/>
            <person name="Nedelnik J."/>
            <person name="Repkova J."/>
        </authorList>
    </citation>
    <scope>NUCLEOTIDE SEQUENCE [LARGE SCALE GENOMIC DNA]</scope>
    <source>
        <strain evidence="5">cv. Tatra</strain>
        <tissue evidence="4">Young leaves</tissue>
    </source>
</reference>
<gene>
    <name evidence="4" type="ORF">L195_g025400</name>
</gene>
<comment type="caution">
    <text evidence="4">The sequence shown here is derived from an EMBL/GenBank/DDBJ whole genome shotgun (WGS) entry which is preliminary data.</text>
</comment>
<dbReference type="Pfam" id="PF04195">
    <property type="entry name" value="Transposase_28"/>
    <property type="match status" value="1"/>
</dbReference>